<proteinExistence type="predicted"/>
<keyword evidence="3" id="KW-1185">Reference proteome</keyword>
<dbReference type="Proteomes" id="UP001066276">
    <property type="component" value="Chromosome 8"/>
</dbReference>
<feature type="compositionally biased region" description="Low complexity" evidence="1">
    <location>
        <begin position="197"/>
        <end position="214"/>
    </location>
</feature>
<feature type="compositionally biased region" description="Basic and acidic residues" evidence="1">
    <location>
        <begin position="84"/>
        <end position="95"/>
    </location>
</feature>
<reference evidence="2" key="1">
    <citation type="journal article" date="2022" name="bioRxiv">
        <title>Sequencing and chromosome-scale assembly of the giantPleurodeles waltlgenome.</title>
        <authorList>
            <person name="Brown T."/>
            <person name="Elewa A."/>
            <person name="Iarovenko S."/>
            <person name="Subramanian E."/>
            <person name="Araus A.J."/>
            <person name="Petzold A."/>
            <person name="Susuki M."/>
            <person name="Suzuki K.-i.T."/>
            <person name="Hayashi T."/>
            <person name="Toyoda A."/>
            <person name="Oliveira C."/>
            <person name="Osipova E."/>
            <person name="Leigh N.D."/>
            <person name="Simon A."/>
            <person name="Yun M.H."/>
        </authorList>
    </citation>
    <scope>NUCLEOTIDE SEQUENCE</scope>
    <source>
        <strain evidence="2">20211129_DDA</strain>
        <tissue evidence="2">Liver</tissue>
    </source>
</reference>
<gene>
    <name evidence="2" type="ORF">NDU88_006319</name>
</gene>
<dbReference type="EMBL" id="JANPWB010000012">
    <property type="protein sequence ID" value="KAJ1118124.1"/>
    <property type="molecule type" value="Genomic_DNA"/>
</dbReference>
<dbReference type="AlphaFoldDB" id="A0AAV7NRG3"/>
<evidence type="ECO:0000313" key="3">
    <source>
        <dbReference type="Proteomes" id="UP001066276"/>
    </source>
</evidence>
<evidence type="ECO:0000313" key="2">
    <source>
        <dbReference type="EMBL" id="KAJ1118124.1"/>
    </source>
</evidence>
<feature type="region of interest" description="Disordered" evidence="1">
    <location>
        <begin position="135"/>
        <end position="176"/>
    </location>
</feature>
<name>A0AAV7NRG3_PLEWA</name>
<feature type="region of interest" description="Disordered" evidence="1">
    <location>
        <begin position="192"/>
        <end position="224"/>
    </location>
</feature>
<protein>
    <submittedName>
        <fullName evidence="2">Uncharacterized protein</fullName>
    </submittedName>
</protein>
<feature type="compositionally biased region" description="Polar residues" evidence="1">
    <location>
        <begin position="215"/>
        <end position="224"/>
    </location>
</feature>
<organism evidence="2 3">
    <name type="scientific">Pleurodeles waltl</name>
    <name type="common">Iberian ribbed newt</name>
    <dbReference type="NCBI Taxonomy" id="8319"/>
    <lineage>
        <taxon>Eukaryota</taxon>
        <taxon>Metazoa</taxon>
        <taxon>Chordata</taxon>
        <taxon>Craniata</taxon>
        <taxon>Vertebrata</taxon>
        <taxon>Euteleostomi</taxon>
        <taxon>Amphibia</taxon>
        <taxon>Batrachia</taxon>
        <taxon>Caudata</taxon>
        <taxon>Salamandroidea</taxon>
        <taxon>Salamandridae</taxon>
        <taxon>Pleurodelinae</taxon>
        <taxon>Pleurodeles</taxon>
    </lineage>
</organism>
<feature type="region of interest" description="Disordered" evidence="1">
    <location>
        <begin position="62"/>
        <end position="103"/>
    </location>
</feature>
<evidence type="ECO:0000256" key="1">
    <source>
        <dbReference type="SAM" id="MobiDB-lite"/>
    </source>
</evidence>
<sequence length="224" mass="24122">MSTMHLGGALPDLKGKGRSQSAITNFLTSGVQEYDIDNPIPLPKDMPFCLREDPEVITHREEPLQAKDGPSSSNFLHDTLQDGEGWRPDEPRSCKEQMASTEVCTRVPTNDSTQMQTAEYKQGTQDIQGIADKPLESRLGKGEGLTLPGNDAIKDSELEASKSGRGGKITDWSRARGDKFYSLTEDSEAIISGCNQSEAEGSISSESESVSSVVGPNNNDTAGV</sequence>
<feature type="compositionally biased region" description="Basic and acidic residues" evidence="1">
    <location>
        <begin position="152"/>
        <end position="162"/>
    </location>
</feature>
<comment type="caution">
    <text evidence="2">The sequence shown here is derived from an EMBL/GenBank/DDBJ whole genome shotgun (WGS) entry which is preliminary data.</text>
</comment>
<accession>A0AAV7NRG3</accession>